<evidence type="ECO:0000313" key="3">
    <source>
        <dbReference type="EMBL" id="EMF15001.1"/>
    </source>
</evidence>
<evidence type="ECO:0000313" key="4">
    <source>
        <dbReference type="Proteomes" id="UP000016931"/>
    </source>
</evidence>
<dbReference type="SMART" id="SM00456">
    <property type="entry name" value="WW"/>
    <property type="match status" value="1"/>
</dbReference>
<feature type="compositionally biased region" description="Low complexity" evidence="1">
    <location>
        <begin position="132"/>
        <end position="159"/>
    </location>
</feature>
<sequence>MADFAPPPGPPPPKVPEGWKAVWNTQYSEWFYVNTHTGVSQWEKPTEPVFGAAGAPPPGAPPGYDHSTAQATGPEKGGYLNSNNPYAGSGGATGSNNISEDEKLARKLQEEENARSGNRGTSDGYYNHGAPGQSSAPGQAYGQQAYGQQAYGQSSSPAPYGDQDRGKKGGFLSKITSKLAGSSGSKPSGYPPQHYGGGGGYGGYPQQGYGGGYGGYPPQGGMYGHGQPPRKSGMGGMGMAGGAALGLGAGVLGGALIADEIGDHEQDAYQDGYQDGQDDDGGDFGGGDDGGGD</sequence>
<dbReference type="InterPro" id="IPR036020">
    <property type="entry name" value="WW_dom_sf"/>
</dbReference>
<dbReference type="SUPFAM" id="SSF51045">
    <property type="entry name" value="WW domain"/>
    <property type="match status" value="1"/>
</dbReference>
<gene>
    <name evidence="3" type="ORF">SEPMUDRAFT_146999</name>
</gene>
<accession>M3C424</accession>
<name>M3C424_SPHMS</name>
<feature type="region of interest" description="Disordered" evidence="1">
    <location>
        <begin position="43"/>
        <end position="238"/>
    </location>
</feature>
<dbReference type="RefSeq" id="XP_016763122.1">
    <property type="nucleotide sequence ID" value="XM_016904018.1"/>
</dbReference>
<dbReference type="OrthoDB" id="2530521at2759"/>
<dbReference type="CDD" id="cd00201">
    <property type="entry name" value="WW"/>
    <property type="match status" value="1"/>
</dbReference>
<protein>
    <recommendedName>
        <fullName evidence="2">WW domain-containing protein</fullName>
    </recommendedName>
</protein>
<keyword evidence="4" id="KW-1185">Reference proteome</keyword>
<feature type="compositionally biased region" description="Gly residues" evidence="1">
    <location>
        <begin position="283"/>
        <end position="293"/>
    </location>
</feature>
<feature type="region of interest" description="Disordered" evidence="1">
    <location>
        <begin position="263"/>
        <end position="293"/>
    </location>
</feature>
<dbReference type="Pfam" id="PF00397">
    <property type="entry name" value="WW"/>
    <property type="match status" value="1"/>
</dbReference>
<dbReference type="InterPro" id="IPR001202">
    <property type="entry name" value="WW_dom"/>
</dbReference>
<reference evidence="3 4" key="1">
    <citation type="journal article" date="2012" name="PLoS Pathog.">
        <title>Diverse lifestyles and strategies of plant pathogenesis encoded in the genomes of eighteen Dothideomycetes fungi.</title>
        <authorList>
            <person name="Ohm R.A."/>
            <person name="Feau N."/>
            <person name="Henrissat B."/>
            <person name="Schoch C.L."/>
            <person name="Horwitz B.A."/>
            <person name="Barry K.W."/>
            <person name="Condon B.J."/>
            <person name="Copeland A.C."/>
            <person name="Dhillon B."/>
            <person name="Glaser F."/>
            <person name="Hesse C.N."/>
            <person name="Kosti I."/>
            <person name="LaButti K."/>
            <person name="Lindquist E.A."/>
            <person name="Lucas S."/>
            <person name="Salamov A.A."/>
            <person name="Bradshaw R.E."/>
            <person name="Ciuffetti L."/>
            <person name="Hamelin R.C."/>
            <person name="Kema G.H.J."/>
            <person name="Lawrence C."/>
            <person name="Scott J.A."/>
            <person name="Spatafora J.W."/>
            <person name="Turgeon B.G."/>
            <person name="de Wit P.J.G.M."/>
            <person name="Zhong S."/>
            <person name="Goodwin S.B."/>
            <person name="Grigoriev I.V."/>
        </authorList>
    </citation>
    <scope>NUCLEOTIDE SEQUENCE [LARGE SCALE GENOMIC DNA]</scope>
    <source>
        <strain evidence="3 4">SO2202</strain>
    </source>
</reference>
<proteinExistence type="predicted"/>
<dbReference type="OMA" id="RWNDQYK"/>
<dbReference type="PROSITE" id="PS01159">
    <property type="entry name" value="WW_DOMAIN_1"/>
    <property type="match status" value="1"/>
</dbReference>
<dbReference type="EMBL" id="KB456261">
    <property type="protein sequence ID" value="EMF15001.1"/>
    <property type="molecule type" value="Genomic_DNA"/>
</dbReference>
<dbReference type="GeneID" id="27901155"/>
<feature type="compositionally biased region" description="Gly residues" evidence="1">
    <location>
        <begin position="195"/>
        <end position="224"/>
    </location>
</feature>
<dbReference type="HOGENOM" id="CLU_060150_0_0_1"/>
<dbReference type="eggNOG" id="ENOG502S9K3">
    <property type="taxonomic scope" value="Eukaryota"/>
</dbReference>
<dbReference type="PROSITE" id="PS50020">
    <property type="entry name" value="WW_DOMAIN_2"/>
    <property type="match status" value="1"/>
</dbReference>
<organism evidence="3 4">
    <name type="scientific">Sphaerulina musiva (strain SO2202)</name>
    <name type="common">Poplar stem canker fungus</name>
    <name type="synonym">Septoria musiva</name>
    <dbReference type="NCBI Taxonomy" id="692275"/>
    <lineage>
        <taxon>Eukaryota</taxon>
        <taxon>Fungi</taxon>
        <taxon>Dikarya</taxon>
        <taxon>Ascomycota</taxon>
        <taxon>Pezizomycotina</taxon>
        <taxon>Dothideomycetes</taxon>
        <taxon>Dothideomycetidae</taxon>
        <taxon>Mycosphaerellales</taxon>
        <taxon>Mycosphaerellaceae</taxon>
        <taxon>Sphaerulina</taxon>
    </lineage>
</organism>
<evidence type="ECO:0000259" key="2">
    <source>
        <dbReference type="PROSITE" id="PS50020"/>
    </source>
</evidence>
<dbReference type="AlphaFoldDB" id="M3C424"/>
<dbReference type="STRING" id="692275.M3C424"/>
<evidence type="ECO:0000256" key="1">
    <source>
        <dbReference type="SAM" id="MobiDB-lite"/>
    </source>
</evidence>
<dbReference type="Gene3D" id="2.20.70.10">
    <property type="match status" value="1"/>
</dbReference>
<feature type="compositionally biased region" description="Basic and acidic residues" evidence="1">
    <location>
        <begin position="100"/>
        <end position="114"/>
    </location>
</feature>
<feature type="domain" description="WW" evidence="2">
    <location>
        <begin position="13"/>
        <end position="47"/>
    </location>
</feature>
<dbReference type="Proteomes" id="UP000016931">
    <property type="component" value="Unassembled WGS sequence"/>
</dbReference>
<feature type="compositionally biased region" description="Low complexity" evidence="1">
    <location>
        <begin position="181"/>
        <end position="194"/>
    </location>
</feature>